<dbReference type="OrthoDB" id="3185104at2"/>
<feature type="transmembrane region" description="Helical" evidence="6">
    <location>
        <begin position="12"/>
        <end position="31"/>
    </location>
</feature>
<dbReference type="eggNOG" id="COG0531">
    <property type="taxonomic scope" value="Bacteria"/>
</dbReference>
<feature type="transmembrane region" description="Helical" evidence="6">
    <location>
        <begin position="378"/>
        <end position="398"/>
    </location>
</feature>
<feature type="transmembrane region" description="Helical" evidence="6">
    <location>
        <begin position="169"/>
        <end position="194"/>
    </location>
</feature>
<proteinExistence type="predicted"/>
<gene>
    <name evidence="7" type="ORF">FC23_GL000457</name>
</gene>
<dbReference type="PATRIC" id="fig|1122152.4.peg.464"/>
<dbReference type="EMBL" id="AZFB01000017">
    <property type="protein sequence ID" value="KRL61846.1"/>
    <property type="molecule type" value="Genomic_DNA"/>
</dbReference>
<feature type="transmembrane region" description="Helical" evidence="6">
    <location>
        <begin position="247"/>
        <end position="268"/>
    </location>
</feature>
<dbReference type="Proteomes" id="UP000051931">
    <property type="component" value="Unassembled WGS sequence"/>
</dbReference>
<evidence type="ECO:0000256" key="2">
    <source>
        <dbReference type="ARBA" id="ARBA00022475"/>
    </source>
</evidence>
<feature type="transmembrane region" description="Helical" evidence="6">
    <location>
        <begin position="294"/>
        <end position="314"/>
    </location>
</feature>
<dbReference type="InterPro" id="IPR050367">
    <property type="entry name" value="APC_superfamily"/>
</dbReference>
<feature type="transmembrane region" description="Helical" evidence="6">
    <location>
        <begin position="344"/>
        <end position="366"/>
    </location>
</feature>
<accession>A0A0R1RXV1</accession>
<dbReference type="GO" id="GO:0005886">
    <property type="term" value="C:plasma membrane"/>
    <property type="evidence" value="ECO:0007669"/>
    <property type="project" value="UniProtKB-SubCell"/>
</dbReference>
<dbReference type="InterPro" id="IPR002293">
    <property type="entry name" value="AA/rel_permease1"/>
</dbReference>
<dbReference type="STRING" id="1122152.GCA_000425905_01262"/>
<protein>
    <submittedName>
        <fullName evidence="7">Arginine ornithine antiporter</fullName>
    </submittedName>
</protein>
<evidence type="ECO:0000313" key="8">
    <source>
        <dbReference type="Proteomes" id="UP000051931"/>
    </source>
</evidence>
<evidence type="ECO:0000256" key="3">
    <source>
        <dbReference type="ARBA" id="ARBA00022692"/>
    </source>
</evidence>
<feature type="transmembrane region" description="Helical" evidence="6">
    <location>
        <begin position="462"/>
        <end position="486"/>
    </location>
</feature>
<dbReference type="AlphaFoldDB" id="A0A0R1RXV1"/>
<feature type="transmembrane region" description="Helical" evidence="6">
    <location>
        <begin position="410"/>
        <end position="442"/>
    </location>
</feature>
<feature type="transmembrane region" description="Helical" evidence="6">
    <location>
        <begin position="214"/>
        <end position="235"/>
    </location>
</feature>
<keyword evidence="5 6" id="KW-0472">Membrane</keyword>
<name>A0A0R1RXV1_9LACO</name>
<keyword evidence="3 6" id="KW-0812">Transmembrane</keyword>
<evidence type="ECO:0000256" key="4">
    <source>
        <dbReference type="ARBA" id="ARBA00022989"/>
    </source>
</evidence>
<feature type="transmembrane region" description="Helical" evidence="6">
    <location>
        <begin position="43"/>
        <end position="62"/>
    </location>
</feature>
<comment type="caution">
    <text evidence="7">The sequence shown here is derived from an EMBL/GenBank/DDBJ whole genome shotgun (WGS) entry which is preliminary data.</text>
</comment>
<feature type="transmembrane region" description="Helical" evidence="6">
    <location>
        <begin position="130"/>
        <end position="148"/>
    </location>
</feature>
<organism evidence="7 8">
    <name type="scientific">Lactobacillus psittaci DSM 15354</name>
    <dbReference type="NCBI Taxonomy" id="1122152"/>
    <lineage>
        <taxon>Bacteria</taxon>
        <taxon>Bacillati</taxon>
        <taxon>Bacillota</taxon>
        <taxon>Bacilli</taxon>
        <taxon>Lactobacillales</taxon>
        <taxon>Lactobacillaceae</taxon>
        <taxon>Lactobacillus</taxon>
    </lineage>
</organism>
<keyword evidence="2" id="KW-1003">Cell membrane</keyword>
<feature type="transmembrane region" description="Helical" evidence="6">
    <location>
        <begin position="105"/>
        <end position="124"/>
    </location>
</feature>
<dbReference type="PANTHER" id="PTHR42770:SF4">
    <property type="entry name" value="ARGININE_ORNITHINE ANTIPORTER-RELATED"/>
    <property type="match status" value="1"/>
</dbReference>
<dbReference type="PANTHER" id="PTHR42770">
    <property type="entry name" value="AMINO ACID TRANSPORTER-RELATED"/>
    <property type="match status" value="1"/>
</dbReference>
<evidence type="ECO:0000256" key="6">
    <source>
        <dbReference type="SAM" id="Phobius"/>
    </source>
</evidence>
<evidence type="ECO:0000256" key="5">
    <source>
        <dbReference type="ARBA" id="ARBA00023136"/>
    </source>
</evidence>
<dbReference type="RefSeq" id="WP_027825211.1">
    <property type="nucleotide sequence ID" value="NZ_AUEI01000011.1"/>
</dbReference>
<reference evidence="7 8" key="1">
    <citation type="journal article" date="2015" name="Genome Announc.">
        <title>Expanding the biotechnology potential of lactobacilli through comparative genomics of 213 strains and associated genera.</title>
        <authorList>
            <person name="Sun Z."/>
            <person name="Harris H.M."/>
            <person name="McCann A."/>
            <person name="Guo C."/>
            <person name="Argimon S."/>
            <person name="Zhang W."/>
            <person name="Yang X."/>
            <person name="Jeffery I.B."/>
            <person name="Cooney J.C."/>
            <person name="Kagawa T.F."/>
            <person name="Liu W."/>
            <person name="Song Y."/>
            <person name="Salvetti E."/>
            <person name="Wrobel A."/>
            <person name="Rasinkangas P."/>
            <person name="Parkhill J."/>
            <person name="Rea M.C."/>
            <person name="O'Sullivan O."/>
            <person name="Ritari J."/>
            <person name="Douillard F.P."/>
            <person name="Paul Ross R."/>
            <person name="Yang R."/>
            <person name="Briner A.E."/>
            <person name="Felis G.E."/>
            <person name="de Vos W.M."/>
            <person name="Barrangou R."/>
            <person name="Klaenhammer T.R."/>
            <person name="Caufield P.W."/>
            <person name="Cui Y."/>
            <person name="Zhang H."/>
            <person name="O'Toole P.W."/>
        </authorList>
    </citation>
    <scope>NUCLEOTIDE SEQUENCE [LARGE SCALE GENOMIC DNA]</scope>
    <source>
        <strain evidence="7 8">DSM 15354</strain>
    </source>
</reference>
<dbReference type="Pfam" id="PF13520">
    <property type="entry name" value="AA_permease_2"/>
    <property type="match status" value="1"/>
</dbReference>
<sequence length="487" mass="51945">MEEQHVKNKVGLGGLTGLIVGGTIGSGIFALPATLTAGANPEGILIGWAIVALGMFSLAGVYRNLTLQQPEIDDGIHGWSKHLFGDMGGFIANYGHGIGDAIGNASYLTVIFSALGGFSFLQIFGNGTTWPSIIGASILLWIVTGLVLKGIKTSTVMNNITTIAKVIPIAMFIILAILNFSPHIFLAHFSSTAVFDVASNHWLHVSIFDQSKSVLLSAMWTLIGIESGTIFATRAKKLSDVAKATNLGALFVIILLVGTSVLSLGLLAPNKISKLHDPSVAGLMEHMVGPWGGWLIYICLIVSVVGALIAWVNLCSEQLRVAGRGGSGAKWLAELNEAEAPKNALLVTTGLTQVLMIIAGLYSAGYAVLLKFSTSMAIVPYFFASLYALKSVVMGIGFKNLPTYKRLTSAIYAILATVFTLFMIFGAGLRYLLLGAIIWMTGFGFFYQGKKEKGLKLSKVEWFWWCVIALMAIAGIIGLLTGLLSFK</sequence>
<keyword evidence="8" id="KW-1185">Reference proteome</keyword>
<evidence type="ECO:0000313" key="7">
    <source>
        <dbReference type="EMBL" id="KRL61846.1"/>
    </source>
</evidence>
<evidence type="ECO:0000256" key="1">
    <source>
        <dbReference type="ARBA" id="ARBA00004651"/>
    </source>
</evidence>
<dbReference type="Gene3D" id="1.20.1740.10">
    <property type="entry name" value="Amino acid/polyamine transporter I"/>
    <property type="match status" value="1"/>
</dbReference>
<dbReference type="GO" id="GO:0022857">
    <property type="term" value="F:transmembrane transporter activity"/>
    <property type="evidence" value="ECO:0007669"/>
    <property type="project" value="InterPro"/>
</dbReference>
<dbReference type="PIRSF" id="PIRSF006060">
    <property type="entry name" value="AA_transporter"/>
    <property type="match status" value="1"/>
</dbReference>
<comment type="subcellular location">
    <subcellularLocation>
        <location evidence="1">Cell membrane</location>
        <topology evidence="1">Multi-pass membrane protein</topology>
    </subcellularLocation>
</comment>
<keyword evidence="4 6" id="KW-1133">Transmembrane helix</keyword>